<dbReference type="InterPro" id="IPR036010">
    <property type="entry name" value="2Fe-2S_ferredoxin-like_sf"/>
</dbReference>
<organism evidence="1 2">
    <name type="scientific">Armillaria solidipes</name>
    <dbReference type="NCBI Taxonomy" id="1076256"/>
    <lineage>
        <taxon>Eukaryota</taxon>
        <taxon>Fungi</taxon>
        <taxon>Dikarya</taxon>
        <taxon>Basidiomycota</taxon>
        <taxon>Agaricomycotina</taxon>
        <taxon>Agaricomycetes</taxon>
        <taxon>Agaricomycetidae</taxon>
        <taxon>Agaricales</taxon>
        <taxon>Marasmiineae</taxon>
        <taxon>Physalacriaceae</taxon>
        <taxon>Armillaria</taxon>
    </lineage>
</organism>
<evidence type="ECO:0000313" key="2">
    <source>
        <dbReference type="Proteomes" id="UP000218334"/>
    </source>
</evidence>
<dbReference type="Proteomes" id="UP000218334">
    <property type="component" value="Unassembled WGS sequence"/>
</dbReference>
<dbReference type="AlphaFoldDB" id="A0A2H3AI60"/>
<dbReference type="SUPFAM" id="SSF54292">
    <property type="entry name" value="2Fe-2S ferredoxin-like"/>
    <property type="match status" value="1"/>
</dbReference>
<keyword evidence="2" id="KW-1185">Reference proteome</keyword>
<accession>A0A2H3AI60</accession>
<protein>
    <submittedName>
        <fullName evidence="1">Uncharacterized protein</fullName>
    </submittedName>
</protein>
<dbReference type="EMBL" id="KZ293529">
    <property type="protein sequence ID" value="PBK58669.1"/>
    <property type="molecule type" value="Genomic_DNA"/>
</dbReference>
<name>A0A2H3AI60_9AGAR</name>
<reference evidence="2" key="1">
    <citation type="journal article" date="2017" name="Nat. Ecol. Evol.">
        <title>Genome expansion and lineage-specific genetic innovations in the forest pathogenic fungi Armillaria.</title>
        <authorList>
            <person name="Sipos G."/>
            <person name="Prasanna A.N."/>
            <person name="Walter M.C."/>
            <person name="O'Connor E."/>
            <person name="Balint B."/>
            <person name="Krizsan K."/>
            <person name="Kiss B."/>
            <person name="Hess J."/>
            <person name="Varga T."/>
            <person name="Slot J."/>
            <person name="Riley R."/>
            <person name="Boka B."/>
            <person name="Rigling D."/>
            <person name="Barry K."/>
            <person name="Lee J."/>
            <person name="Mihaltcheva S."/>
            <person name="LaButti K."/>
            <person name="Lipzen A."/>
            <person name="Waldron R."/>
            <person name="Moloney N.M."/>
            <person name="Sperisen C."/>
            <person name="Kredics L."/>
            <person name="Vagvoelgyi C."/>
            <person name="Patrignani A."/>
            <person name="Fitzpatrick D."/>
            <person name="Nagy I."/>
            <person name="Doyle S."/>
            <person name="Anderson J.B."/>
            <person name="Grigoriev I.V."/>
            <person name="Gueldener U."/>
            <person name="Muensterkoetter M."/>
            <person name="Nagy L.G."/>
        </authorList>
    </citation>
    <scope>NUCLEOTIDE SEQUENCE [LARGE SCALE GENOMIC DNA]</scope>
    <source>
        <strain evidence="2">28-4</strain>
    </source>
</reference>
<dbReference type="GO" id="GO:0051536">
    <property type="term" value="F:iron-sulfur cluster binding"/>
    <property type="evidence" value="ECO:0007669"/>
    <property type="project" value="InterPro"/>
</dbReference>
<proteinExistence type="predicted"/>
<gene>
    <name evidence="1" type="ORF">ARMSODRAFT_103664</name>
</gene>
<sequence length="120" mass="13820">MNKQSSDSESRLHFFLALGSGKKHAKHRSPKSINLLCHKCQLIWDVVFRWKIDSCEGCREGSCGYCAADGLFTDDFRRRLEVINCWNELRRLPTVTTLFLSVCGRELYTMRAFPQLSVTS</sequence>
<evidence type="ECO:0000313" key="1">
    <source>
        <dbReference type="EMBL" id="PBK58669.1"/>
    </source>
</evidence>